<dbReference type="NCBIfam" id="TIGR01730">
    <property type="entry name" value="RND_mfp"/>
    <property type="match status" value="1"/>
</dbReference>
<comment type="similarity">
    <text evidence="1">Belongs to the membrane fusion protein (MFP) (TC 8.A.1) family.</text>
</comment>
<evidence type="ECO:0000259" key="2">
    <source>
        <dbReference type="Pfam" id="PF25954"/>
    </source>
</evidence>
<dbReference type="InterPro" id="IPR006143">
    <property type="entry name" value="RND_pump_MFP"/>
</dbReference>
<dbReference type="PANTHER" id="PTHR30469:SF16">
    <property type="entry name" value="HAE1 FAMILY EFFLUX PUMP MFP COMPONENT"/>
    <property type="match status" value="1"/>
</dbReference>
<proteinExistence type="inferred from homology"/>
<comment type="caution">
    <text evidence="3">The sequence shown here is derived from an EMBL/GenBank/DDBJ whole genome shotgun (WGS) entry which is preliminary data.</text>
</comment>
<evidence type="ECO:0000256" key="1">
    <source>
        <dbReference type="ARBA" id="ARBA00009477"/>
    </source>
</evidence>
<name>A0ABT5FCU9_9GAMM</name>
<dbReference type="InterPro" id="IPR058792">
    <property type="entry name" value="Beta-barrel_RND_2"/>
</dbReference>
<dbReference type="Gene3D" id="2.40.30.170">
    <property type="match status" value="1"/>
</dbReference>
<protein>
    <submittedName>
        <fullName evidence="3">Efflux RND transporter periplasmic adaptor subunit</fullName>
    </submittedName>
</protein>
<dbReference type="Proteomes" id="UP001528411">
    <property type="component" value="Unassembled WGS sequence"/>
</dbReference>
<dbReference type="SUPFAM" id="SSF111369">
    <property type="entry name" value="HlyD-like secretion proteins"/>
    <property type="match status" value="1"/>
</dbReference>
<dbReference type="EMBL" id="JAQOMS010000002">
    <property type="protein sequence ID" value="MDC2888411.1"/>
    <property type="molecule type" value="Genomic_DNA"/>
</dbReference>
<sequence>MMETTSAQLSVAEIKLSEKFIYAPFDGKLGLREISPGQLLTTDTEITTLDDLTQIKVEFQLPERFLNRVAVGQPVFATNIAYGKPFNGKISSIASRLDKATRSFKVRALFPNKEEKLRAGMLLQLSVETKSIESITVPESSIIPINEAHYVYKVIDNVVHRTLVETGRRKLRRCRNFVWIRSG</sequence>
<keyword evidence="4" id="KW-1185">Reference proteome</keyword>
<reference evidence="3 4" key="1">
    <citation type="submission" date="2023-01" db="EMBL/GenBank/DDBJ databases">
        <title>Psychrosphaera sp. nov., isolated from marine algae.</title>
        <authorList>
            <person name="Bayburt H."/>
            <person name="Choi B.J."/>
            <person name="Kim J.M."/>
            <person name="Choi D.G."/>
            <person name="Jeon C.O."/>
        </authorList>
    </citation>
    <scope>NUCLEOTIDE SEQUENCE [LARGE SCALE GENOMIC DNA]</scope>
    <source>
        <strain evidence="3 4">G1-22</strain>
    </source>
</reference>
<evidence type="ECO:0000313" key="4">
    <source>
        <dbReference type="Proteomes" id="UP001528411"/>
    </source>
</evidence>
<gene>
    <name evidence="3" type="ORF">PN838_06075</name>
</gene>
<dbReference type="RefSeq" id="WP_272180038.1">
    <property type="nucleotide sequence ID" value="NZ_JAQOMS010000002.1"/>
</dbReference>
<dbReference type="Gene3D" id="2.40.420.20">
    <property type="match status" value="1"/>
</dbReference>
<dbReference type="PANTHER" id="PTHR30469">
    <property type="entry name" value="MULTIDRUG RESISTANCE PROTEIN MDTA"/>
    <property type="match status" value="1"/>
</dbReference>
<accession>A0ABT5FCU9</accession>
<organism evidence="3 4">
    <name type="scientific">Psychrosphaera algicola</name>
    <dbReference type="NCBI Taxonomy" id="3023714"/>
    <lineage>
        <taxon>Bacteria</taxon>
        <taxon>Pseudomonadati</taxon>
        <taxon>Pseudomonadota</taxon>
        <taxon>Gammaproteobacteria</taxon>
        <taxon>Alteromonadales</taxon>
        <taxon>Pseudoalteromonadaceae</taxon>
        <taxon>Psychrosphaera</taxon>
    </lineage>
</organism>
<dbReference type="Gene3D" id="2.40.50.100">
    <property type="match status" value="1"/>
</dbReference>
<feature type="domain" description="CusB-like beta-barrel" evidence="2">
    <location>
        <begin position="57"/>
        <end position="130"/>
    </location>
</feature>
<dbReference type="Pfam" id="PF25954">
    <property type="entry name" value="Beta-barrel_RND_2"/>
    <property type="match status" value="1"/>
</dbReference>
<dbReference type="Gene3D" id="1.10.287.470">
    <property type="entry name" value="Helix hairpin bin"/>
    <property type="match status" value="1"/>
</dbReference>
<evidence type="ECO:0000313" key="3">
    <source>
        <dbReference type="EMBL" id="MDC2888411.1"/>
    </source>
</evidence>